<keyword evidence="2" id="KW-0808">Transferase</keyword>
<evidence type="ECO:0000313" key="3">
    <source>
        <dbReference type="EMBL" id="MDF1611404.1"/>
    </source>
</evidence>
<dbReference type="PANTHER" id="PTHR30160:SF1">
    <property type="entry name" value="LIPOPOLYSACCHARIDE 1,2-N-ACETYLGLUCOSAMINETRANSFERASE-RELATED"/>
    <property type="match status" value="1"/>
</dbReference>
<keyword evidence="4" id="KW-1185">Reference proteome</keyword>
<dbReference type="SUPFAM" id="SSF53756">
    <property type="entry name" value="UDP-Glycosyltransferase/glycogen phosphorylase"/>
    <property type="match status" value="1"/>
</dbReference>
<accession>A0AAE3NZA8</accession>
<dbReference type="RefSeq" id="WP_321535171.1">
    <property type="nucleotide sequence ID" value="NZ_JARGDL010000004.1"/>
</dbReference>
<gene>
    <name evidence="3" type="ORF">P0M35_04520</name>
</gene>
<reference evidence="3" key="1">
    <citation type="submission" date="2023-03" db="EMBL/GenBank/DDBJ databases">
        <title>Stygiobacter electus gen. nov., sp. nov., facultatively anaerobic thermotolerant bacterium of the class Ignavibacteria from a well of Yessentuki mineral water deposit.</title>
        <authorList>
            <person name="Podosokorskaya O.A."/>
            <person name="Elcheninov A.G."/>
            <person name="Petrova N.F."/>
            <person name="Zavarzina D.G."/>
            <person name="Kublanov I.V."/>
            <person name="Merkel A.Y."/>
        </authorList>
    </citation>
    <scope>NUCLEOTIDE SEQUENCE</scope>
    <source>
        <strain evidence="3">09-Me</strain>
    </source>
</reference>
<evidence type="ECO:0000256" key="1">
    <source>
        <dbReference type="ARBA" id="ARBA00022676"/>
    </source>
</evidence>
<dbReference type="GO" id="GO:0005829">
    <property type="term" value="C:cytosol"/>
    <property type="evidence" value="ECO:0007669"/>
    <property type="project" value="TreeGrafter"/>
</dbReference>
<dbReference type="Gene3D" id="3.40.50.2000">
    <property type="entry name" value="Glycogen Phosphorylase B"/>
    <property type="match status" value="2"/>
</dbReference>
<dbReference type="AlphaFoldDB" id="A0AAE3NZA8"/>
<dbReference type="Proteomes" id="UP001221302">
    <property type="component" value="Unassembled WGS sequence"/>
</dbReference>
<sequence>MENDFIPKKEIKKILIVKLRGIGDVICSTIVVDNLREDFPNAQIDYLVEKPSSFGLVGLNQINNVLIFDKKSLWNRIKLAFKVRKEKYDLVFDFFGNPSSAQITFFSNAKFRIGFPFRGRKYAYNFYGPSERAKWHNAILHLKVLDKFGFTTKYQNLLFTLSDEAKIYANNFFDKTFSSDDFVVGISTTGSWQSKKCDPEKFAEIAELVIKKYNAKILIIWGKGDEEDSQKLFSLLKGKATLSPDTTIQQMAGLISKCKFLIANDSGPMHISTAIGTPVLSIHGPTAPELQGPFGEKHEWINLPELDCIVCNLLVCPRKHECFLNLPNEAIMKKIESLIKRNKLIR</sequence>
<keyword evidence="1" id="KW-0328">Glycosyltransferase</keyword>
<dbReference type="PANTHER" id="PTHR30160">
    <property type="entry name" value="TETRAACYLDISACCHARIDE 4'-KINASE-RELATED"/>
    <property type="match status" value="1"/>
</dbReference>
<dbReference type="EMBL" id="JARGDL010000004">
    <property type="protein sequence ID" value="MDF1611404.1"/>
    <property type="molecule type" value="Genomic_DNA"/>
</dbReference>
<dbReference type="GO" id="GO:0008713">
    <property type="term" value="F:ADP-heptose-lipopolysaccharide heptosyltransferase activity"/>
    <property type="evidence" value="ECO:0007669"/>
    <property type="project" value="TreeGrafter"/>
</dbReference>
<name>A0AAE3NZA8_9BACT</name>
<protein>
    <submittedName>
        <fullName evidence="3">Glycosyltransferase family 9 protein</fullName>
    </submittedName>
</protein>
<evidence type="ECO:0000313" key="4">
    <source>
        <dbReference type="Proteomes" id="UP001221302"/>
    </source>
</evidence>
<dbReference type="InterPro" id="IPR051199">
    <property type="entry name" value="LPS_LOS_Heptosyltrfase"/>
</dbReference>
<evidence type="ECO:0000256" key="2">
    <source>
        <dbReference type="ARBA" id="ARBA00022679"/>
    </source>
</evidence>
<dbReference type="GO" id="GO:0009244">
    <property type="term" value="P:lipopolysaccharide core region biosynthetic process"/>
    <property type="evidence" value="ECO:0007669"/>
    <property type="project" value="TreeGrafter"/>
</dbReference>
<proteinExistence type="predicted"/>
<dbReference type="Pfam" id="PF01075">
    <property type="entry name" value="Glyco_transf_9"/>
    <property type="match status" value="1"/>
</dbReference>
<organism evidence="3 4">
    <name type="scientific">Stygiobacter electus</name>
    <dbReference type="NCBI Taxonomy" id="3032292"/>
    <lineage>
        <taxon>Bacteria</taxon>
        <taxon>Pseudomonadati</taxon>
        <taxon>Ignavibacteriota</taxon>
        <taxon>Ignavibacteria</taxon>
        <taxon>Ignavibacteriales</taxon>
        <taxon>Melioribacteraceae</taxon>
        <taxon>Stygiobacter</taxon>
    </lineage>
</organism>
<dbReference type="InterPro" id="IPR002201">
    <property type="entry name" value="Glyco_trans_9"/>
</dbReference>
<comment type="caution">
    <text evidence="3">The sequence shown here is derived from an EMBL/GenBank/DDBJ whole genome shotgun (WGS) entry which is preliminary data.</text>
</comment>
<dbReference type="CDD" id="cd03789">
    <property type="entry name" value="GT9_LPS_heptosyltransferase"/>
    <property type="match status" value="1"/>
</dbReference>